<evidence type="ECO:0000256" key="5">
    <source>
        <dbReference type="SAM" id="MobiDB-lite"/>
    </source>
</evidence>
<dbReference type="SMART" id="SM00275">
    <property type="entry name" value="G_alpha"/>
    <property type="match status" value="1"/>
</dbReference>
<dbReference type="GO" id="GO:0001664">
    <property type="term" value="F:G protein-coupled receptor binding"/>
    <property type="evidence" value="ECO:0007669"/>
    <property type="project" value="TreeGrafter"/>
</dbReference>
<name>A0A8K0SDA8_9HYPO</name>
<sequence>MAQPNIDQGVCLAQMSTSTTDNSLSQTKPDVETVSQLSRQRGLSKRRPIERLSPRLNDLWSCFTTDKRDVGASSVKDDPAEQARRSKEIDEYLQADFRAMRRQRQVAIVGLQNTQEYFWNQARLFHGPLTEQEKAEIHIHARKSLHEIIALSFDKALEALAGGTSPDANLAPHNPGNWVELSQPEPLDFQAMAEYVDEVVSKMASVDGLLRMQGRSFAALVCETMESCCISSALLDDDSLRSIDNLVKRVFSPLYEPTTLDWLHLDSQHAPKPILRDMKIKHGQYSIRLINLRFAGRAKLWKAIFGGIEYILHVSSLAHYDVLDPFELNPSYNQLKMSIWTFGSLVRSSQGRNARILVVLFDKSALKQKLESTPLSNYFPDYKGDGGLEEAEKYICSQYKEAAGDYDNWEMRVCDVLNEEALETIFEVMMPFETD</sequence>
<dbReference type="InterPro" id="IPR011025">
    <property type="entry name" value="GproteinA_insert"/>
</dbReference>
<evidence type="ECO:0000256" key="1">
    <source>
        <dbReference type="ARBA" id="ARBA00022723"/>
    </source>
</evidence>
<feature type="compositionally biased region" description="Polar residues" evidence="5">
    <location>
        <begin position="17"/>
        <end position="41"/>
    </location>
</feature>
<keyword evidence="2" id="KW-0547">Nucleotide-binding</keyword>
<evidence type="ECO:0000313" key="6">
    <source>
        <dbReference type="EMBL" id="KAH7304954.1"/>
    </source>
</evidence>
<evidence type="ECO:0000256" key="3">
    <source>
        <dbReference type="ARBA" id="ARBA00023134"/>
    </source>
</evidence>
<accession>A0A8K0SDA8</accession>
<evidence type="ECO:0000256" key="2">
    <source>
        <dbReference type="ARBA" id="ARBA00022741"/>
    </source>
</evidence>
<evidence type="ECO:0000313" key="7">
    <source>
        <dbReference type="Proteomes" id="UP000813444"/>
    </source>
</evidence>
<evidence type="ECO:0000256" key="4">
    <source>
        <dbReference type="ARBA" id="ARBA00023224"/>
    </source>
</evidence>
<dbReference type="PANTHER" id="PTHR10218">
    <property type="entry name" value="GTP-BINDING PROTEIN ALPHA SUBUNIT"/>
    <property type="match status" value="1"/>
</dbReference>
<keyword evidence="3" id="KW-0342">GTP-binding</keyword>
<dbReference type="GO" id="GO:0031683">
    <property type="term" value="F:G-protein beta/gamma-subunit complex binding"/>
    <property type="evidence" value="ECO:0007669"/>
    <property type="project" value="InterPro"/>
</dbReference>
<dbReference type="PANTHER" id="PTHR10218:SF302">
    <property type="entry name" value="GUANINE NUCLEOTIDE-BINDING PROTEIN ALPHA-5 SUBUNIT"/>
    <property type="match status" value="1"/>
</dbReference>
<feature type="region of interest" description="Disordered" evidence="5">
    <location>
        <begin position="17"/>
        <end position="47"/>
    </location>
</feature>
<dbReference type="InterPro" id="IPR027417">
    <property type="entry name" value="P-loop_NTPase"/>
</dbReference>
<keyword evidence="4" id="KW-0807">Transducer</keyword>
<dbReference type="Pfam" id="PF00503">
    <property type="entry name" value="G-alpha"/>
    <property type="match status" value="1"/>
</dbReference>
<comment type="caution">
    <text evidence="6">The sequence shown here is derived from an EMBL/GenBank/DDBJ whole genome shotgun (WGS) entry which is preliminary data.</text>
</comment>
<dbReference type="Gene3D" id="1.10.400.10">
    <property type="entry name" value="GI Alpha 1, domain 2-like"/>
    <property type="match status" value="1"/>
</dbReference>
<reference evidence="6" key="1">
    <citation type="journal article" date="2021" name="Nat. Commun.">
        <title>Genetic determinants of endophytism in the Arabidopsis root mycobiome.</title>
        <authorList>
            <person name="Mesny F."/>
            <person name="Miyauchi S."/>
            <person name="Thiergart T."/>
            <person name="Pickel B."/>
            <person name="Atanasova L."/>
            <person name="Karlsson M."/>
            <person name="Huettel B."/>
            <person name="Barry K.W."/>
            <person name="Haridas S."/>
            <person name="Chen C."/>
            <person name="Bauer D."/>
            <person name="Andreopoulos W."/>
            <person name="Pangilinan J."/>
            <person name="LaButti K."/>
            <person name="Riley R."/>
            <person name="Lipzen A."/>
            <person name="Clum A."/>
            <person name="Drula E."/>
            <person name="Henrissat B."/>
            <person name="Kohler A."/>
            <person name="Grigoriev I.V."/>
            <person name="Martin F.M."/>
            <person name="Hacquard S."/>
        </authorList>
    </citation>
    <scope>NUCLEOTIDE SEQUENCE</scope>
    <source>
        <strain evidence="6">MPI-CAGE-CH-0235</strain>
    </source>
</reference>
<dbReference type="GO" id="GO:0003924">
    <property type="term" value="F:GTPase activity"/>
    <property type="evidence" value="ECO:0007669"/>
    <property type="project" value="InterPro"/>
</dbReference>
<keyword evidence="1" id="KW-0479">Metal-binding</keyword>
<dbReference type="GO" id="GO:0005834">
    <property type="term" value="C:heterotrimeric G-protein complex"/>
    <property type="evidence" value="ECO:0007669"/>
    <property type="project" value="TreeGrafter"/>
</dbReference>
<dbReference type="GO" id="GO:0046872">
    <property type="term" value="F:metal ion binding"/>
    <property type="evidence" value="ECO:0007669"/>
    <property type="project" value="UniProtKB-KW"/>
</dbReference>
<organism evidence="6 7">
    <name type="scientific">Stachybotrys elegans</name>
    <dbReference type="NCBI Taxonomy" id="80388"/>
    <lineage>
        <taxon>Eukaryota</taxon>
        <taxon>Fungi</taxon>
        <taxon>Dikarya</taxon>
        <taxon>Ascomycota</taxon>
        <taxon>Pezizomycotina</taxon>
        <taxon>Sordariomycetes</taxon>
        <taxon>Hypocreomycetidae</taxon>
        <taxon>Hypocreales</taxon>
        <taxon>Stachybotryaceae</taxon>
        <taxon>Stachybotrys</taxon>
    </lineage>
</organism>
<dbReference type="AlphaFoldDB" id="A0A8K0SDA8"/>
<dbReference type="EMBL" id="JAGPNK010000020">
    <property type="protein sequence ID" value="KAH7304954.1"/>
    <property type="molecule type" value="Genomic_DNA"/>
</dbReference>
<dbReference type="GO" id="GO:0007188">
    <property type="term" value="P:adenylate cyclase-modulating G protein-coupled receptor signaling pathway"/>
    <property type="evidence" value="ECO:0007669"/>
    <property type="project" value="TreeGrafter"/>
</dbReference>
<dbReference type="GO" id="GO:0005737">
    <property type="term" value="C:cytoplasm"/>
    <property type="evidence" value="ECO:0007669"/>
    <property type="project" value="TreeGrafter"/>
</dbReference>
<proteinExistence type="predicted"/>
<dbReference type="Proteomes" id="UP000813444">
    <property type="component" value="Unassembled WGS sequence"/>
</dbReference>
<protein>
    <submittedName>
        <fullName evidence="6">Uncharacterized protein</fullName>
    </submittedName>
</protein>
<dbReference type="GO" id="GO:0005525">
    <property type="term" value="F:GTP binding"/>
    <property type="evidence" value="ECO:0007669"/>
    <property type="project" value="UniProtKB-KW"/>
</dbReference>
<dbReference type="OrthoDB" id="5817230at2759"/>
<gene>
    <name evidence="6" type="ORF">B0I35DRAFT_444506</name>
</gene>
<dbReference type="Gene3D" id="3.40.50.300">
    <property type="entry name" value="P-loop containing nucleotide triphosphate hydrolases"/>
    <property type="match status" value="1"/>
</dbReference>
<dbReference type="InterPro" id="IPR001019">
    <property type="entry name" value="Gprotein_alpha_su"/>
</dbReference>
<keyword evidence="7" id="KW-1185">Reference proteome</keyword>